<reference evidence="7 8" key="1">
    <citation type="submission" date="2020-09" db="EMBL/GenBank/DDBJ databases">
        <title>Novel species in genus Gordonia.</title>
        <authorList>
            <person name="Zhang G."/>
        </authorList>
    </citation>
    <scope>NUCLEOTIDE SEQUENCE [LARGE SCALE GENOMIC DNA]</scope>
    <source>
        <strain evidence="7 8">ON-33</strain>
    </source>
</reference>
<organism evidence="7 8">
    <name type="scientific">Gordonia hankookensis</name>
    <dbReference type="NCBI Taxonomy" id="589403"/>
    <lineage>
        <taxon>Bacteria</taxon>
        <taxon>Bacillati</taxon>
        <taxon>Actinomycetota</taxon>
        <taxon>Actinomycetes</taxon>
        <taxon>Mycobacteriales</taxon>
        <taxon>Gordoniaceae</taxon>
        <taxon>Gordonia</taxon>
    </lineage>
</organism>
<dbReference type="SUPFAM" id="SSF52540">
    <property type="entry name" value="P-loop containing nucleoside triphosphate hydrolases"/>
    <property type="match status" value="1"/>
</dbReference>
<dbReference type="Gene3D" id="3.40.50.300">
    <property type="entry name" value="P-loop containing nucleotide triphosphate hydrolases"/>
    <property type="match status" value="1"/>
</dbReference>
<dbReference type="SMART" id="SM00382">
    <property type="entry name" value="AAA"/>
    <property type="match status" value="1"/>
</dbReference>
<dbReference type="PANTHER" id="PTHR42734">
    <property type="entry name" value="METAL TRANSPORT SYSTEM ATP-BINDING PROTEIN TM_0124-RELATED"/>
    <property type="match status" value="1"/>
</dbReference>
<dbReference type="RefSeq" id="WP_190266796.1">
    <property type="nucleotide sequence ID" value="NZ_BAABAD010000004.1"/>
</dbReference>
<feature type="region of interest" description="Disordered" evidence="5">
    <location>
        <begin position="271"/>
        <end position="290"/>
    </location>
</feature>
<dbReference type="Proteomes" id="UP000602395">
    <property type="component" value="Unassembled WGS sequence"/>
</dbReference>
<keyword evidence="3" id="KW-0547">Nucleotide-binding</keyword>
<comment type="similarity">
    <text evidence="1">Belongs to the ABC transporter superfamily.</text>
</comment>
<sequence>MSFPDHRPPQDRPPRDGTPRDGAPQGDSEPPAIELTDLTVRYGSVLALDKVSLTLRPGRICGLIGMNGSGKSTLFKSIMGLVRPSSGSVSIAGGTPNRARARGLVSYVPQSEDVDWDFPISVREVAMTGRYGRQNLFRRASARDRAAVDDALERVGLTELADRQIGKLSGGQRKRAFVARGIAQGADILLLDEPFAGVDKRSERTIVDLLVAESTRGATILISTHDLSTLPSFATEAVLLMQRVLVHDTPEEALRPEHLALAFGVDVLGGGRSESSAPQRDPSGSSGVAR</sequence>
<evidence type="ECO:0000256" key="2">
    <source>
        <dbReference type="ARBA" id="ARBA00022448"/>
    </source>
</evidence>
<dbReference type="PROSITE" id="PS00211">
    <property type="entry name" value="ABC_TRANSPORTER_1"/>
    <property type="match status" value="1"/>
</dbReference>
<dbReference type="InterPro" id="IPR003439">
    <property type="entry name" value="ABC_transporter-like_ATP-bd"/>
</dbReference>
<evidence type="ECO:0000256" key="3">
    <source>
        <dbReference type="ARBA" id="ARBA00022741"/>
    </source>
</evidence>
<dbReference type="GO" id="GO:0005524">
    <property type="term" value="F:ATP binding"/>
    <property type="evidence" value="ECO:0007669"/>
    <property type="project" value="UniProtKB-KW"/>
</dbReference>
<feature type="domain" description="ABC transporter" evidence="6">
    <location>
        <begin position="33"/>
        <end position="267"/>
    </location>
</feature>
<accession>A0ABR7WDS4</accession>
<dbReference type="InterPro" id="IPR017871">
    <property type="entry name" value="ABC_transporter-like_CS"/>
</dbReference>
<dbReference type="InterPro" id="IPR027417">
    <property type="entry name" value="P-loop_NTPase"/>
</dbReference>
<dbReference type="InterPro" id="IPR050153">
    <property type="entry name" value="Metal_Ion_Import_ABC"/>
</dbReference>
<name>A0ABR7WDS4_9ACTN</name>
<evidence type="ECO:0000256" key="4">
    <source>
        <dbReference type="ARBA" id="ARBA00022840"/>
    </source>
</evidence>
<evidence type="ECO:0000313" key="8">
    <source>
        <dbReference type="Proteomes" id="UP000602395"/>
    </source>
</evidence>
<evidence type="ECO:0000256" key="5">
    <source>
        <dbReference type="SAM" id="MobiDB-lite"/>
    </source>
</evidence>
<keyword evidence="8" id="KW-1185">Reference proteome</keyword>
<evidence type="ECO:0000256" key="1">
    <source>
        <dbReference type="ARBA" id="ARBA00005417"/>
    </source>
</evidence>
<feature type="compositionally biased region" description="Polar residues" evidence="5">
    <location>
        <begin position="273"/>
        <end position="290"/>
    </location>
</feature>
<dbReference type="InterPro" id="IPR003593">
    <property type="entry name" value="AAA+_ATPase"/>
</dbReference>
<dbReference type="EMBL" id="JACWMS010000002">
    <property type="protein sequence ID" value="MBD1320027.1"/>
    <property type="molecule type" value="Genomic_DNA"/>
</dbReference>
<gene>
    <name evidence="7" type="ORF">IDF66_10550</name>
</gene>
<dbReference type="PROSITE" id="PS50893">
    <property type="entry name" value="ABC_TRANSPORTER_2"/>
    <property type="match status" value="1"/>
</dbReference>
<keyword evidence="4 7" id="KW-0067">ATP-binding</keyword>
<protein>
    <submittedName>
        <fullName evidence="7">Metal ABC transporter ATP-binding protein</fullName>
    </submittedName>
</protein>
<evidence type="ECO:0000313" key="7">
    <source>
        <dbReference type="EMBL" id="MBD1320027.1"/>
    </source>
</evidence>
<dbReference type="PANTHER" id="PTHR42734:SF5">
    <property type="entry name" value="IRON TRANSPORT SYSTEM ATP-BINDING PROTEIN HI_0361-RELATED"/>
    <property type="match status" value="1"/>
</dbReference>
<comment type="caution">
    <text evidence="7">The sequence shown here is derived from an EMBL/GenBank/DDBJ whole genome shotgun (WGS) entry which is preliminary data.</text>
</comment>
<feature type="region of interest" description="Disordered" evidence="5">
    <location>
        <begin position="1"/>
        <end position="32"/>
    </location>
</feature>
<feature type="compositionally biased region" description="Basic and acidic residues" evidence="5">
    <location>
        <begin position="1"/>
        <end position="19"/>
    </location>
</feature>
<evidence type="ECO:0000259" key="6">
    <source>
        <dbReference type="PROSITE" id="PS50893"/>
    </source>
</evidence>
<keyword evidence="2" id="KW-0813">Transport</keyword>
<dbReference type="CDD" id="cd03235">
    <property type="entry name" value="ABC_Metallic_Cations"/>
    <property type="match status" value="1"/>
</dbReference>
<proteinExistence type="inferred from homology"/>
<dbReference type="Pfam" id="PF00005">
    <property type="entry name" value="ABC_tran"/>
    <property type="match status" value="1"/>
</dbReference>